<dbReference type="RefSeq" id="WP_068446336.1">
    <property type="nucleotide sequence ID" value="NZ_CP013862.1"/>
</dbReference>
<reference evidence="7 8" key="1">
    <citation type="submission" date="2016-01" db="EMBL/GenBank/DDBJ databases">
        <title>Complete genome sequence of strain Lentibacillus amyloliquefaciens LAM0015T isolated from saline sediment.</title>
        <authorList>
            <person name="Wang J.-L."/>
            <person name="He M.-X."/>
        </authorList>
    </citation>
    <scope>NUCLEOTIDE SEQUENCE [LARGE SCALE GENOMIC DNA]</scope>
    <source>
        <strain evidence="7 8">LAM0015</strain>
    </source>
</reference>
<dbReference type="FunFam" id="1.10.10.10:FF:000163">
    <property type="entry name" value="MarR family transcriptional regulator"/>
    <property type="match status" value="1"/>
</dbReference>
<evidence type="ECO:0000256" key="2">
    <source>
        <dbReference type="ARBA" id="ARBA00022490"/>
    </source>
</evidence>
<dbReference type="InterPro" id="IPR036390">
    <property type="entry name" value="WH_DNA-bd_sf"/>
</dbReference>
<accession>A0A0U3WI01</accession>
<dbReference type="Proteomes" id="UP000050331">
    <property type="component" value="Chromosome"/>
</dbReference>
<dbReference type="PANTHER" id="PTHR33164">
    <property type="entry name" value="TRANSCRIPTIONAL REGULATOR, MARR FAMILY"/>
    <property type="match status" value="1"/>
</dbReference>
<dbReference type="Gene3D" id="1.10.10.10">
    <property type="entry name" value="Winged helix-like DNA-binding domain superfamily/Winged helix DNA-binding domain"/>
    <property type="match status" value="1"/>
</dbReference>
<evidence type="ECO:0000313" key="8">
    <source>
        <dbReference type="Proteomes" id="UP000050331"/>
    </source>
</evidence>
<dbReference type="OrthoDB" id="9806864at2"/>
<keyword evidence="4" id="KW-0238">DNA-binding</keyword>
<dbReference type="GO" id="GO:0003677">
    <property type="term" value="F:DNA binding"/>
    <property type="evidence" value="ECO:0007669"/>
    <property type="project" value="UniProtKB-KW"/>
</dbReference>
<keyword evidence="2" id="KW-0963">Cytoplasm</keyword>
<dbReference type="EMBL" id="CP013862">
    <property type="protein sequence ID" value="ALX49503.1"/>
    <property type="molecule type" value="Genomic_DNA"/>
</dbReference>
<dbReference type="InterPro" id="IPR000835">
    <property type="entry name" value="HTH_MarR-typ"/>
</dbReference>
<dbReference type="Pfam" id="PF22381">
    <property type="entry name" value="Staph_reg_Sar_Rot"/>
    <property type="match status" value="1"/>
</dbReference>
<evidence type="ECO:0000256" key="5">
    <source>
        <dbReference type="ARBA" id="ARBA00023163"/>
    </source>
</evidence>
<dbReference type="PROSITE" id="PS50995">
    <property type="entry name" value="HTH_MARR_2"/>
    <property type="match status" value="1"/>
</dbReference>
<dbReference type="InterPro" id="IPR036388">
    <property type="entry name" value="WH-like_DNA-bd_sf"/>
</dbReference>
<dbReference type="GO" id="GO:0005737">
    <property type="term" value="C:cytoplasm"/>
    <property type="evidence" value="ECO:0007669"/>
    <property type="project" value="UniProtKB-SubCell"/>
</dbReference>
<protein>
    <submittedName>
        <fullName evidence="7">MarR family transcriptional regulator</fullName>
    </submittedName>
</protein>
<dbReference type="PANTHER" id="PTHR33164:SF5">
    <property type="entry name" value="ORGANIC HYDROPEROXIDE RESISTANCE TRANSCRIPTIONAL REGULATOR"/>
    <property type="match status" value="1"/>
</dbReference>
<evidence type="ECO:0000313" key="7">
    <source>
        <dbReference type="EMBL" id="ALX49503.1"/>
    </source>
</evidence>
<proteinExistence type="predicted"/>
<name>A0A0U3WI01_9BACI</name>
<dbReference type="GO" id="GO:0003700">
    <property type="term" value="F:DNA-binding transcription factor activity"/>
    <property type="evidence" value="ECO:0007669"/>
    <property type="project" value="InterPro"/>
</dbReference>
<dbReference type="SMART" id="SM00347">
    <property type="entry name" value="HTH_MARR"/>
    <property type="match status" value="1"/>
</dbReference>
<dbReference type="GO" id="GO:0006950">
    <property type="term" value="P:response to stress"/>
    <property type="evidence" value="ECO:0007669"/>
    <property type="project" value="TreeGrafter"/>
</dbReference>
<keyword evidence="5" id="KW-0804">Transcription</keyword>
<feature type="domain" description="HTH marR-type" evidence="6">
    <location>
        <begin position="10"/>
        <end position="144"/>
    </location>
</feature>
<dbReference type="STRING" id="1472767.AOX59_13560"/>
<dbReference type="SUPFAM" id="SSF46785">
    <property type="entry name" value="Winged helix' DNA-binding domain"/>
    <property type="match status" value="1"/>
</dbReference>
<dbReference type="InterPro" id="IPR039422">
    <property type="entry name" value="MarR/SlyA-like"/>
</dbReference>
<dbReference type="AlphaFoldDB" id="A0A0U3WI01"/>
<comment type="subcellular location">
    <subcellularLocation>
        <location evidence="1">Cytoplasm</location>
    </subcellularLocation>
</comment>
<keyword evidence="8" id="KW-1185">Reference proteome</keyword>
<dbReference type="PRINTS" id="PR00598">
    <property type="entry name" value="HTHMARR"/>
</dbReference>
<evidence type="ECO:0000259" key="6">
    <source>
        <dbReference type="PROSITE" id="PS50995"/>
    </source>
</evidence>
<evidence type="ECO:0000256" key="1">
    <source>
        <dbReference type="ARBA" id="ARBA00004496"/>
    </source>
</evidence>
<sequence>MNKNEAMKLSNQLCFSIYSLSREINKMYRPLLGELNLTYTQYLALLVLWEKETCTVKEIGEVLYLDSGTLTPVLKRMAERNLVNRKRDSKDERKVLISLTEEGWELRNHAKEIPSELINKSGLTQEEFTKTLSDFTTLLKQIQQENSK</sequence>
<gene>
    <name evidence="7" type="ORF">AOX59_13560</name>
</gene>
<organism evidence="7 8">
    <name type="scientific">Lentibacillus amyloliquefaciens</name>
    <dbReference type="NCBI Taxonomy" id="1472767"/>
    <lineage>
        <taxon>Bacteria</taxon>
        <taxon>Bacillati</taxon>
        <taxon>Bacillota</taxon>
        <taxon>Bacilli</taxon>
        <taxon>Bacillales</taxon>
        <taxon>Bacillaceae</taxon>
        <taxon>Lentibacillus</taxon>
    </lineage>
</organism>
<dbReference type="InterPro" id="IPR055166">
    <property type="entry name" value="Transc_reg_Sar_Rot_HTH"/>
</dbReference>
<dbReference type="KEGG" id="lao:AOX59_13560"/>
<evidence type="ECO:0000256" key="4">
    <source>
        <dbReference type="ARBA" id="ARBA00023125"/>
    </source>
</evidence>
<keyword evidence="3" id="KW-0805">Transcription regulation</keyword>
<evidence type="ECO:0000256" key="3">
    <source>
        <dbReference type="ARBA" id="ARBA00023015"/>
    </source>
</evidence>